<dbReference type="FunFam" id="1.20.1250.20:FF:000001">
    <property type="entry name" value="Dicarboxylate MFS transporter"/>
    <property type="match status" value="1"/>
</dbReference>
<evidence type="ECO:0000256" key="1">
    <source>
        <dbReference type="ARBA" id="ARBA00004651"/>
    </source>
</evidence>
<keyword evidence="6" id="KW-0769">Symport</keyword>
<proteinExistence type="inferred from homology"/>
<dbReference type="RefSeq" id="WP_047120309.1">
    <property type="nucleotide sequence ID" value="NZ_JBNBOD010000001.1"/>
</dbReference>
<feature type="transmembrane region" description="Helical" evidence="11">
    <location>
        <begin position="241"/>
        <end position="262"/>
    </location>
</feature>
<keyword evidence="7 11" id="KW-1133">Transmembrane helix</keyword>
<dbReference type="InterPro" id="IPR036259">
    <property type="entry name" value="MFS_trans_sf"/>
</dbReference>
<evidence type="ECO:0000256" key="7">
    <source>
        <dbReference type="ARBA" id="ARBA00022989"/>
    </source>
</evidence>
<evidence type="ECO:0000256" key="3">
    <source>
        <dbReference type="ARBA" id="ARBA00022448"/>
    </source>
</evidence>
<protein>
    <recommendedName>
        <fullName evidence="10">Putative proline/betaine transporter</fullName>
    </recommendedName>
</protein>
<dbReference type="Proteomes" id="UP000252167">
    <property type="component" value="Unassembled WGS sequence"/>
</dbReference>
<feature type="transmembrane region" description="Helical" evidence="11">
    <location>
        <begin position="313"/>
        <end position="332"/>
    </location>
</feature>
<feature type="transmembrane region" description="Helical" evidence="11">
    <location>
        <begin position="54"/>
        <end position="77"/>
    </location>
</feature>
<keyword evidence="8 11" id="KW-0472">Membrane</keyword>
<keyword evidence="4" id="KW-1003">Cell membrane</keyword>
<evidence type="ECO:0000256" key="10">
    <source>
        <dbReference type="ARBA" id="ARBA00039918"/>
    </source>
</evidence>
<dbReference type="Pfam" id="PF07690">
    <property type="entry name" value="MFS_1"/>
    <property type="match status" value="1"/>
</dbReference>
<feature type="transmembrane region" description="Helical" evidence="11">
    <location>
        <begin position="404"/>
        <end position="424"/>
    </location>
</feature>
<evidence type="ECO:0000259" key="12">
    <source>
        <dbReference type="PROSITE" id="PS50850"/>
    </source>
</evidence>
<dbReference type="SUPFAM" id="SSF103473">
    <property type="entry name" value="MFS general substrate transporter"/>
    <property type="match status" value="1"/>
</dbReference>
<accession>A0A365YH09</accession>
<evidence type="ECO:0000313" key="13">
    <source>
        <dbReference type="EMBL" id="RBM01888.1"/>
    </source>
</evidence>
<dbReference type="EMBL" id="POAF01000003">
    <property type="protein sequence ID" value="RBM01888.1"/>
    <property type="molecule type" value="Genomic_DNA"/>
</dbReference>
<organism evidence="13 14">
    <name type="scientific">Glutamicibacter soli</name>
    <dbReference type="NCBI Taxonomy" id="453836"/>
    <lineage>
        <taxon>Bacteria</taxon>
        <taxon>Bacillati</taxon>
        <taxon>Actinomycetota</taxon>
        <taxon>Actinomycetes</taxon>
        <taxon>Micrococcales</taxon>
        <taxon>Micrococcaceae</taxon>
        <taxon>Glutamicibacter</taxon>
    </lineage>
</organism>
<dbReference type="PANTHER" id="PTHR43045:SF2">
    <property type="entry name" value="INNER MEMBRANE METABOLITE TRANSPORT PROTEIN YHJE"/>
    <property type="match status" value="1"/>
</dbReference>
<dbReference type="Gene3D" id="1.20.1250.20">
    <property type="entry name" value="MFS general substrate transporter like domains"/>
    <property type="match status" value="2"/>
</dbReference>
<evidence type="ECO:0000256" key="2">
    <source>
        <dbReference type="ARBA" id="ARBA00008240"/>
    </source>
</evidence>
<comment type="caution">
    <text evidence="13">The sequence shown here is derived from an EMBL/GenBank/DDBJ whole genome shotgun (WGS) entry which is preliminary data.</text>
</comment>
<sequence length="442" mass="46447">MKTSRSLTPQQRQTRATAGAFVGTAIEWYDFFIFGTAAALVFGKVFYPDIAPGAGIMASFATFWVGFLARPLGGVLFGHLGDRFGRKNVLVATLFLMGSATTLIGLLPGYATIGVFAPVALVVLRALQGLAVGGEWAGATLMATESASEKKRGMAGAWVQQGSPAGAIMATLMFLLVGTLDDAAFLSWGWRVPFLFSAVLVIVGLVIRAKVEESADFTESRAAHEVVKVPLVQVFKTASSYVWLGVAASVLGIAIAFFNNTFLLSWTTTSVENGGMGMNRQVILNILLAMAILQFIWQPIAAKIAERIGGVPVMLWGLFLNLLIIVPLFLAIMSANAVAISLVLGVSILGGTGYYAMLSSFLSQAFPVNVRFTGVALANGLCASLIGGSTPLIAQAVLGSLGPWGVAGFYAIIALVTIGGVWGLHRKMSARDARAAQVPTSS</sequence>
<feature type="transmembrane region" description="Helical" evidence="11">
    <location>
        <begin position="282"/>
        <end position="301"/>
    </location>
</feature>
<dbReference type="InterPro" id="IPR020846">
    <property type="entry name" value="MFS_dom"/>
</dbReference>
<feature type="domain" description="Major facilitator superfamily (MFS) profile" evidence="12">
    <location>
        <begin position="16"/>
        <end position="431"/>
    </location>
</feature>
<feature type="transmembrane region" description="Helical" evidence="11">
    <location>
        <begin position="338"/>
        <end position="362"/>
    </location>
</feature>
<feature type="transmembrane region" description="Helical" evidence="11">
    <location>
        <begin position="188"/>
        <end position="207"/>
    </location>
</feature>
<evidence type="ECO:0000256" key="8">
    <source>
        <dbReference type="ARBA" id="ARBA00023136"/>
    </source>
</evidence>
<dbReference type="CDD" id="cd17369">
    <property type="entry name" value="MFS_ShiA_like"/>
    <property type="match status" value="1"/>
</dbReference>
<feature type="transmembrane region" description="Helical" evidence="11">
    <location>
        <begin position="113"/>
        <end position="134"/>
    </location>
</feature>
<keyword evidence="3" id="KW-0813">Transport</keyword>
<name>A0A365YH09_9MICC</name>
<dbReference type="PROSITE" id="PS50850">
    <property type="entry name" value="MFS"/>
    <property type="match status" value="1"/>
</dbReference>
<evidence type="ECO:0000256" key="5">
    <source>
        <dbReference type="ARBA" id="ARBA00022692"/>
    </source>
</evidence>
<comment type="similarity">
    <text evidence="2">Belongs to the major facilitator superfamily. Metabolite:H+ Symporter (MHS) family (TC 2.A.1.6) family.</text>
</comment>
<dbReference type="GO" id="GO:0015293">
    <property type="term" value="F:symporter activity"/>
    <property type="evidence" value="ECO:0007669"/>
    <property type="project" value="UniProtKB-KW"/>
</dbReference>
<evidence type="ECO:0000256" key="9">
    <source>
        <dbReference type="ARBA" id="ARBA00037295"/>
    </source>
</evidence>
<feature type="transmembrane region" description="Helical" evidence="11">
    <location>
        <begin position="155"/>
        <end position="176"/>
    </location>
</feature>
<evidence type="ECO:0000256" key="4">
    <source>
        <dbReference type="ARBA" id="ARBA00022475"/>
    </source>
</evidence>
<feature type="transmembrane region" description="Helical" evidence="11">
    <location>
        <begin position="374"/>
        <end position="398"/>
    </location>
</feature>
<comment type="subcellular location">
    <subcellularLocation>
        <location evidence="1">Cell membrane</location>
        <topology evidence="1">Multi-pass membrane protein</topology>
    </subcellularLocation>
</comment>
<evidence type="ECO:0000256" key="11">
    <source>
        <dbReference type="SAM" id="Phobius"/>
    </source>
</evidence>
<dbReference type="GO" id="GO:0005886">
    <property type="term" value="C:plasma membrane"/>
    <property type="evidence" value="ECO:0007669"/>
    <property type="project" value="UniProtKB-SubCell"/>
</dbReference>
<reference evidence="13 14" key="1">
    <citation type="submission" date="2018-01" db="EMBL/GenBank/DDBJ databases">
        <title>Glutamicibacter soli strain NHPC-3 Whole genome sequence and assembly.</title>
        <authorList>
            <person name="Choudhury P."/>
            <person name="Gupta D."/>
            <person name="Sengupta K."/>
            <person name="Jawed A."/>
            <person name="Sultana N."/>
            <person name="Saha P."/>
        </authorList>
    </citation>
    <scope>NUCLEOTIDE SEQUENCE [LARGE SCALE GENOMIC DNA]</scope>
    <source>
        <strain evidence="13 14">NHPC-3</strain>
    </source>
</reference>
<gene>
    <name evidence="13" type="ORF">C1H84_08615</name>
</gene>
<dbReference type="PANTHER" id="PTHR43045">
    <property type="entry name" value="SHIKIMATE TRANSPORTER"/>
    <property type="match status" value="1"/>
</dbReference>
<keyword evidence="5 11" id="KW-0812">Transmembrane</keyword>
<feature type="transmembrane region" description="Helical" evidence="11">
    <location>
        <begin position="20"/>
        <end position="42"/>
    </location>
</feature>
<evidence type="ECO:0000256" key="6">
    <source>
        <dbReference type="ARBA" id="ARBA00022847"/>
    </source>
</evidence>
<evidence type="ECO:0000313" key="14">
    <source>
        <dbReference type="Proteomes" id="UP000252167"/>
    </source>
</evidence>
<comment type="function">
    <text evidence="9">May be a proton symporter involved in the uptake of osmolytes such as proline and glycine betaine.</text>
</comment>
<keyword evidence="14" id="KW-1185">Reference proteome</keyword>
<dbReference type="AlphaFoldDB" id="A0A365YH09"/>
<feature type="transmembrane region" description="Helical" evidence="11">
    <location>
        <begin position="89"/>
        <end position="107"/>
    </location>
</feature>
<dbReference type="InterPro" id="IPR011701">
    <property type="entry name" value="MFS"/>
</dbReference>